<dbReference type="PANTHER" id="PTHR43706:SF45">
    <property type="entry name" value="NADH DEHYDROGENASE-LIKE PROTEIN RV1812C"/>
    <property type="match status" value="1"/>
</dbReference>
<dbReference type="Proteomes" id="UP000221011">
    <property type="component" value="Chromosome"/>
</dbReference>
<dbReference type="PRINTS" id="PR00411">
    <property type="entry name" value="PNDRDTASEI"/>
</dbReference>
<dbReference type="PRINTS" id="PR00368">
    <property type="entry name" value="FADPNR"/>
</dbReference>
<keyword evidence="8" id="KW-1185">Reference proteome</keyword>
<name>A0A291Q392_9ACTN</name>
<protein>
    <submittedName>
        <fullName evidence="7">NADH dehydrogenase</fullName>
        <ecNumber evidence="7">1.6.99.3</ecNumber>
    </submittedName>
</protein>
<dbReference type="PANTHER" id="PTHR43706">
    <property type="entry name" value="NADH DEHYDROGENASE"/>
    <property type="match status" value="1"/>
</dbReference>
<evidence type="ECO:0000313" key="8">
    <source>
        <dbReference type="Proteomes" id="UP000221011"/>
    </source>
</evidence>
<organism evidence="7 8">
    <name type="scientific">Streptomyces formicae</name>
    <dbReference type="NCBI Taxonomy" id="1616117"/>
    <lineage>
        <taxon>Bacteria</taxon>
        <taxon>Bacillati</taxon>
        <taxon>Actinomycetota</taxon>
        <taxon>Actinomycetes</taxon>
        <taxon>Kitasatosporales</taxon>
        <taxon>Streptomycetaceae</taxon>
        <taxon>Streptomyces</taxon>
    </lineage>
</organism>
<comment type="similarity">
    <text evidence="1">Belongs to the NADH dehydrogenase family.</text>
</comment>
<keyword evidence="5" id="KW-0520">NAD</keyword>
<dbReference type="SUPFAM" id="SSF51905">
    <property type="entry name" value="FAD/NAD(P)-binding domain"/>
    <property type="match status" value="1"/>
</dbReference>
<dbReference type="InterPro" id="IPR036188">
    <property type="entry name" value="FAD/NAD-bd_sf"/>
</dbReference>
<dbReference type="EC" id="1.6.99.3" evidence="7"/>
<proteinExistence type="inferred from homology"/>
<keyword evidence="2" id="KW-0285">Flavoprotein</keyword>
<dbReference type="Pfam" id="PF07992">
    <property type="entry name" value="Pyr_redox_2"/>
    <property type="match status" value="1"/>
</dbReference>
<dbReference type="GO" id="GO:0003954">
    <property type="term" value="F:NADH dehydrogenase activity"/>
    <property type="evidence" value="ECO:0007669"/>
    <property type="project" value="InterPro"/>
</dbReference>
<dbReference type="Gene3D" id="3.50.50.100">
    <property type="match status" value="1"/>
</dbReference>
<reference evidence="7 8" key="1">
    <citation type="submission" date="2017-08" db="EMBL/GenBank/DDBJ databases">
        <title>Complete Genome Sequence of Streptomyces formicae KY5, the formicamycin producer.</title>
        <authorList>
            <person name="Holmes N.A."/>
            <person name="Devine R."/>
            <person name="Qin Z."/>
            <person name="Seipke R.F."/>
            <person name="Wilkinson B."/>
            <person name="Hutchings M.I."/>
        </authorList>
    </citation>
    <scope>NUCLEOTIDE SEQUENCE [LARGE SCALE GENOMIC DNA]</scope>
    <source>
        <strain evidence="7 8">KY5</strain>
    </source>
</reference>
<evidence type="ECO:0000256" key="4">
    <source>
        <dbReference type="ARBA" id="ARBA00023002"/>
    </source>
</evidence>
<feature type="domain" description="FAD/NAD(P)-binding" evidence="6">
    <location>
        <begin position="5"/>
        <end position="329"/>
    </location>
</feature>
<sequence>MAAPRILIVGGGFAGMECAHKLERKLSSHEAELRLISPMDHQLYLPLLPHVAAGVLTPQSVAVPLRRMLRRTAIVPGGAVGVDTKAKAVVVRKINGEEVVERYDYLVLTPGSVTRQFDIPGVDRHAVGVKTLAEAAWIRDHVISQLDLAAASSHQEEREQRLQFVVVGGGYAGTETAAYLQRLTSAAAKRYPGLDPSLIKWHLVDVAPKLMPELGPRLGDKAMAIMQRRGVQVSLGVSVAKVTEDTVTLTDDRVLPCRTLIWTAGVAPSPLIATLGAETNRGRLVVRPDLTVPGLDGVFALGDAAAVPDVVKGGDAICPPTAQHAMRQGWAAAKNVTAALRGFPLADYRHKDLGLVVDLGGIQAVSKPLGVQLTGLPAQVVARGYHLGALRTLTARFRTAANWGLNAVAGDDYVRTGFQAHRPATLKGFEMTDAYLSPEEISERVESA</sequence>
<accession>A0A291Q392</accession>
<gene>
    <name evidence="7" type="ORF">KY5_0937</name>
</gene>
<evidence type="ECO:0000256" key="3">
    <source>
        <dbReference type="ARBA" id="ARBA00022827"/>
    </source>
</evidence>
<keyword evidence="3" id="KW-0274">FAD</keyword>
<dbReference type="InterPro" id="IPR045024">
    <property type="entry name" value="NDH-2"/>
</dbReference>
<dbReference type="EMBL" id="CP022685">
    <property type="protein sequence ID" value="ATL25955.1"/>
    <property type="molecule type" value="Genomic_DNA"/>
</dbReference>
<dbReference type="InterPro" id="IPR023753">
    <property type="entry name" value="FAD/NAD-binding_dom"/>
</dbReference>
<evidence type="ECO:0000313" key="7">
    <source>
        <dbReference type="EMBL" id="ATL25955.1"/>
    </source>
</evidence>
<evidence type="ECO:0000256" key="5">
    <source>
        <dbReference type="ARBA" id="ARBA00023027"/>
    </source>
</evidence>
<dbReference type="KEGG" id="sfk:KY5_0937"/>
<evidence type="ECO:0000256" key="2">
    <source>
        <dbReference type="ARBA" id="ARBA00022630"/>
    </source>
</evidence>
<dbReference type="AlphaFoldDB" id="A0A291Q392"/>
<evidence type="ECO:0000259" key="6">
    <source>
        <dbReference type="Pfam" id="PF07992"/>
    </source>
</evidence>
<keyword evidence="4 7" id="KW-0560">Oxidoreductase</keyword>
<dbReference type="RefSeq" id="WP_098240994.1">
    <property type="nucleotide sequence ID" value="NZ_CP022685.1"/>
</dbReference>
<evidence type="ECO:0000256" key="1">
    <source>
        <dbReference type="ARBA" id="ARBA00005272"/>
    </source>
</evidence>